<evidence type="ECO:0000256" key="6">
    <source>
        <dbReference type="SAM" id="MobiDB-lite"/>
    </source>
</evidence>
<name>A0ABQ5BAI1_9ASTR</name>
<evidence type="ECO:0000256" key="5">
    <source>
        <dbReference type="ARBA" id="ARBA00093465"/>
    </source>
</evidence>
<evidence type="ECO:0000313" key="9">
    <source>
        <dbReference type="Proteomes" id="UP001151760"/>
    </source>
</evidence>
<comment type="caution">
    <text evidence="8">The sequence shown here is derived from an EMBL/GenBank/DDBJ whole genome shotgun (WGS) entry which is preliminary data.</text>
</comment>
<reference evidence="8" key="1">
    <citation type="journal article" date="2022" name="Int. J. Mol. Sci.">
        <title>Draft Genome of Tanacetum Coccineum: Genomic Comparison of Closely Related Tanacetum-Family Plants.</title>
        <authorList>
            <person name="Yamashiro T."/>
            <person name="Shiraishi A."/>
            <person name="Nakayama K."/>
            <person name="Satake H."/>
        </authorList>
    </citation>
    <scope>NUCLEOTIDE SEQUENCE</scope>
</reference>
<keyword evidence="9" id="KW-1185">Reference proteome</keyword>
<accession>A0ABQ5BAI1</accession>
<evidence type="ECO:0000256" key="3">
    <source>
        <dbReference type="ARBA" id="ARBA00023242"/>
    </source>
</evidence>
<dbReference type="InterPro" id="IPR057337">
    <property type="entry name" value="Sororin_C"/>
</dbReference>
<evidence type="ECO:0000256" key="2">
    <source>
        <dbReference type="ARBA" id="ARBA00022776"/>
    </source>
</evidence>
<dbReference type="Proteomes" id="UP001151760">
    <property type="component" value="Unassembled WGS sequence"/>
</dbReference>
<keyword evidence="3" id="KW-0539">Nucleus</keyword>
<gene>
    <name evidence="8" type="ORF">Tco_0857870</name>
</gene>
<feature type="region of interest" description="Disordered" evidence="6">
    <location>
        <begin position="394"/>
        <end position="415"/>
    </location>
</feature>
<feature type="region of interest" description="Disordered" evidence="6">
    <location>
        <begin position="223"/>
        <end position="256"/>
    </location>
</feature>
<feature type="compositionally biased region" description="Polar residues" evidence="6">
    <location>
        <begin position="14"/>
        <end position="40"/>
    </location>
</feature>
<evidence type="ECO:0000259" key="7">
    <source>
        <dbReference type="Pfam" id="PF25220"/>
    </source>
</evidence>
<keyword evidence="1" id="KW-0132">Cell division</keyword>
<comment type="similarity">
    <text evidence="5">Belongs to the sororin family.</text>
</comment>
<proteinExistence type="inferred from homology"/>
<dbReference type="PANTHER" id="PTHR35740">
    <property type="entry name" value="OS12G0111700 PROTEIN"/>
    <property type="match status" value="1"/>
</dbReference>
<keyword evidence="4" id="KW-0131">Cell cycle</keyword>
<evidence type="ECO:0000313" key="8">
    <source>
        <dbReference type="EMBL" id="GJT10828.1"/>
    </source>
</evidence>
<feature type="compositionally biased region" description="Polar residues" evidence="6">
    <location>
        <begin position="231"/>
        <end position="243"/>
    </location>
</feature>
<dbReference type="EMBL" id="BQNB010013019">
    <property type="protein sequence ID" value="GJT10828.1"/>
    <property type="molecule type" value="Genomic_DNA"/>
</dbReference>
<keyword evidence="2" id="KW-0498">Mitosis</keyword>
<feature type="region of interest" description="Disordered" evidence="6">
    <location>
        <begin position="162"/>
        <end position="183"/>
    </location>
</feature>
<reference evidence="8" key="2">
    <citation type="submission" date="2022-01" db="EMBL/GenBank/DDBJ databases">
        <authorList>
            <person name="Yamashiro T."/>
            <person name="Shiraishi A."/>
            <person name="Satake H."/>
            <person name="Nakayama K."/>
        </authorList>
    </citation>
    <scope>NUCLEOTIDE SEQUENCE</scope>
</reference>
<sequence>MDQAEQPQRRRMVNKSSSITTRKPLANLTNFVRNTSQPNKASSAASDSSIGSTQNPICFNPPKLTRDQSVGDENRIEYNRRQITRNTRSKTQVAVPLRQTSLQQTTNNGKERSVPVCSSTFEKSKDQAKVNQSCLSKTKNDGNKVSVPVCSSTLEKTKDQVKVNQSSLGKKKNDGNKISVAPDYPSMETIKNKRKAIDVPSSAHQMKNANNKTDTQILRSAVNINDKGKENNPQSSSRNSNINMGKMPDSVMTRKDKGKAIAEPLDARFLKNLNTFSNMMEARVPLKGVVIRERGESGVPHSAVNVDKGKDAITDSLMKRKDKGKAIAEPLDHSFMKKLKNHMMDFRVPLKGVITGDREEAVSGSSRVEFAPRDKGKVVGTPINHITLEKKDKLRSCPPPLRTPSNRTEDDGSEGIIQCMPQTEPPPNKKSSASIICIDVVSEWKRCSAKEEYTLPQEYVEQQRAYFKEIDDYELEVEEV</sequence>
<feature type="domain" description="Sororin C-terminal region" evidence="7">
    <location>
        <begin position="455"/>
        <end position="478"/>
    </location>
</feature>
<feature type="region of interest" description="Disordered" evidence="6">
    <location>
        <begin position="1"/>
        <end position="73"/>
    </location>
</feature>
<dbReference type="Pfam" id="PF25220">
    <property type="entry name" value="Sororin_C"/>
    <property type="match status" value="1"/>
</dbReference>
<evidence type="ECO:0000256" key="1">
    <source>
        <dbReference type="ARBA" id="ARBA00022618"/>
    </source>
</evidence>
<protein>
    <recommendedName>
        <fullName evidence="7">Sororin C-terminal region domain-containing protein</fullName>
    </recommendedName>
</protein>
<dbReference type="PANTHER" id="PTHR35740:SF1">
    <property type="entry name" value="OS12G0111700 PROTEIN"/>
    <property type="match status" value="1"/>
</dbReference>
<organism evidence="8 9">
    <name type="scientific">Tanacetum coccineum</name>
    <dbReference type="NCBI Taxonomy" id="301880"/>
    <lineage>
        <taxon>Eukaryota</taxon>
        <taxon>Viridiplantae</taxon>
        <taxon>Streptophyta</taxon>
        <taxon>Embryophyta</taxon>
        <taxon>Tracheophyta</taxon>
        <taxon>Spermatophyta</taxon>
        <taxon>Magnoliopsida</taxon>
        <taxon>eudicotyledons</taxon>
        <taxon>Gunneridae</taxon>
        <taxon>Pentapetalae</taxon>
        <taxon>asterids</taxon>
        <taxon>campanulids</taxon>
        <taxon>Asterales</taxon>
        <taxon>Asteraceae</taxon>
        <taxon>Asteroideae</taxon>
        <taxon>Anthemideae</taxon>
        <taxon>Anthemidinae</taxon>
        <taxon>Tanacetum</taxon>
    </lineage>
</organism>
<evidence type="ECO:0000256" key="4">
    <source>
        <dbReference type="ARBA" id="ARBA00023306"/>
    </source>
</evidence>